<proteinExistence type="predicted"/>
<comment type="caution">
    <text evidence="1">The sequence shown here is derived from an EMBL/GenBank/DDBJ whole genome shotgun (WGS) entry which is preliminary data.</text>
</comment>
<dbReference type="RefSeq" id="WP_117956377.1">
    <property type="nucleotide sequence ID" value="NZ_QRAN01000019.1"/>
</dbReference>
<evidence type="ECO:0000313" key="1">
    <source>
        <dbReference type="EMBL" id="RLQ20800.1"/>
    </source>
</evidence>
<evidence type="ECO:0000313" key="2">
    <source>
        <dbReference type="Proteomes" id="UP000265509"/>
    </source>
</evidence>
<sequence length="356" mass="38513">MTIKALAVHAGAEAAQQIAEQGWTPDLFSLLLGASGGPKWFVLGQLDRVLFGDFLQGGTQPLSTLGSSIGAWRNACLVQPDPVAAIERMEQGYLLQEYASARPGPEEVSAVSRRILQTTLGDDGADALVSHPRIKSHIVTARGRGAAASRTSALLATGMGAAALGNTLSRRLLRHHFQRVVFHAGGAGNPGLDFDDFNTCYCPLSTPAVLPSLHASGAIPFVLNGERDIPGAPRGQYWDGGIIDYHFDLSQYRGDGLMLYPHFRAGLVPGWFDKFLPWRQLPVAAARKLVLLCPSEEFVATLPHGKIPDRNDFARFDPERRVRYWRQCISASAALADEFTDLLARDDPLAGVVVHA</sequence>
<dbReference type="Proteomes" id="UP000265509">
    <property type="component" value="Unassembled WGS sequence"/>
</dbReference>
<gene>
    <name evidence="1" type="ORF">DWB85_15490</name>
</gene>
<protein>
    <submittedName>
        <fullName evidence="1">Patatin-like phospholipase family protein</fullName>
    </submittedName>
</protein>
<accession>A0A3L7DW13</accession>
<dbReference type="EMBL" id="QRAN01000019">
    <property type="protein sequence ID" value="RLQ20800.1"/>
    <property type="molecule type" value="Genomic_DNA"/>
</dbReference>
<keyword evidence="2" id="KW-1185">Reference proteome</keyword>
<organism evidence="1 2">
    <name type="scientific">Seongchinamella sediminis</name>
    <dbReference type="NCBI Taxonomy" id="2283635"/>
    <lineage>
        <taxon>Bacteria</taxon>
        <taxon>Pseudomonadati</taxon>
        <taxon>Pseudomonadota</taxon>
        <taxon>Gammaproteobacteria</taxon>
        <taxon>Cellvibrionales</taxon>
        <taxon>Halieaceae</taxon>
        <taxon>Seongchinamella</taxon>
    </lineage>
</organism>
<dbReference type="InterPro" id="IPR016035">
    <property type="entry name" value="Acyl_Trfase/lysoPLipase"/>
</dbReference>
<reference evidence="1 2" key="1">
    <citation type="submission" date="2018-07" db="EMBL/GenBank/DDBJ databases">
        <title>Halioglobus sp. genome submission.</title>
        <authorList>
            <person name="Ye M.-Q."/>
            <person name="Du Z.-J."/>
        </authorList>
    </citation>
    <scope>NUCLEOTIDE SEQUENCE [LARGE SCALE GENOMIC DNA]</scope>
    <source>
        <strain evidence="1 2">U0301</strain>
    </source>
</reference>
<dbReference type="SUPFAM" id="SSF52151">
    <property type="entry name" value="FabD/lysophospholipase-like"/>
    <property type="match status" value="1"/>
</dbReference>
<dbReference type="OrthoDB" id="8586159at2"/>
<name>A0A3L7DW13_9GAMM</name>
<dbReference type="AlphaFoldDB" id="A0A3L7DW13"/>